<dbReference type="AlphaFoldDB" id="A0A1D6FN35"/>
<protein>
    <submittedName>
        <fullName evidence="1">Uncharacterized protein</fullName>
    </submittedName>
</protein>
<dbReference type="InParanoid" id="A0A1D6FN35"/>
<gene>
    <name evidence="1" type="ORF">ZEAMMB73_Zm00001d009920</name>
</gene>
<proteinExistence type="predicted"/>
<reference evidence="1" key="1">
    <citation type="submission" date="2015-12" db="EMBL/GenBank/DDBJ databases">
        <title>Update maize B73 reference genome by single molecule sequencing technologies.</title>
        <authorList>
            <consortium name="Maize Genome Sequencing Project"/>
            <person name="Ware D."/>
        </authorList>
    </citation>
    <scope>NUCLEOTIDE SEQUENCE</scope>
    <source>
        <tissue evidence="1">Seedling</tissue>
    </source>
</reference>
<name>A0A1D6FN35_MAIZE</name>
<accession>A0A1D6FN35</accession>
<dbReference type="EMBL" id="CM000784">
    <property type="protein sequence ID" value="AQK93070.1"/>
    <property type="molecule type" value="Genomic_DNA"/>
</dbReference>
<evidence type="ECO:0000313" key="1">
    <source>
        <dbReference type="EMBL" id="AQK93070.1"/>
    </source>
</evidence>
<organism evidence="1">
    <name type="scientific">Zea mays</name>
    <name type="common">Maize</name>
    <dbReference type="NCBI Taxonomy" id="4577"/>
    <lineage>
        <taxon>Eukaryota</taxon>
        <taxon>Viridiplantae</taxon>
        <taxon>Streptophyta</taxon>
        <taxon>Embryophyta</taxon>
        <taxon>Tracheophyta</taxon>
        <taxon>Spermatophyta</taxon>
        <taxon>Magnoliopsida</taxon>
        <taxon>Liliopsida</taxon>
        <taxon>Poales</taxon>
        <taxon>Poaceae</taxon>
        <taxon>PACMAD clade</taxon>
        <taxon>Panicoideae</taxon>
        <taxon>Andropogonodae</taxon>
        <taxon>Andropogoneae</taxon>
        <taxon>Tripsacinae</taxon>
        <taxon>Zea</taxon>
    </lineage>
</organism>
<sequence length="99" mass="10916">MADSGRQNEECAVDCKTAMTVLCVIKVQKLQITCFCLVFTAAKHGVMCSDVRDRNHHVFEAVSTNPATLFEFIVIEGNTWIAAGLNALSILLLAELRRC</sequence>